<evidence type="ECO:0000256" key="1">
    <source>
        <dbReference type="SAM" id="MobiDB-lite"/>
    </source>
</evidence>
<sequence>MLRNDDAAWDLSLNSDAPPRNSNIEPKKPSVKHGRSKAKRERAPIYQRWRIQLLRHRDGQKHAKSLSGCSSCIWDWRFWFSA</sequence>
<dbReference type="WBParaSite" id="MBELARI_LOCUS4350">
    <property type="protein sequence ID" value="MBELARI_LOCUS4350"/>
    <property type="gene ID" value="MBELARI_LOCUS4350"/>
</dbReference>
<feature type="region of interest" description="Disordered" evidence="1">
    <location>
        <begin position="1"/>
        <end position="41"/>
    </location>
</feature>
<organism evidence="2 3">
    <name type="scientific">Mesorhabditis belari</name>
    <dbReference type="NCBI Taxonomy" id="2138241"/>
    <lineage>
        <taxon>Eukaryota</taxon>
        <taxon>Metazoa</taxon>
        <taxon>Ecdysozoa</taxon>
        <taxon>Nematoda</taxon>
        <taxon>Chromadorea</taxon>
        <taxon>Rhabditida</taxon>
        <taxon>Rhabditina</taxon>
        <taxon>Rhabditomorpha</taxon>
        <taxon>Rhabditoidea</taxon>
        <taxon>Rhabditidae</taxon>
        <taxon>Mesorhabditinae</taxon>
        <taxon>Mesorhabditis</taxon>
    </lineage>
</organism>
<name>A0AAF3FBQ3_9BILA</name>
<evidence type="ECO:0000313" key="3">
    <source>
        <dbReference type="WBParaSite" id="MBELARI_LOCUS4350"/>
    </source>
</evidence>
<reference evidence="3" key="1">
    <citation type="submission" date="2024-02" db="UniProtKB">
        <authorList>
            <consortium name="WormBaseParasite"/>
        </authorList>
    </citation>
    <scope>IDENTIFICATION</scope>
</reference>
<feature type="compositionally biased region" description="Polar residues" evidence="1">
    <location>
        <begin position="12"/>
        <end position="24"/>
    </location>
</feature>
<accession>A0AAF3FBQ3</accession>
<proteinExistence type="predicted"/>
<dbReference type="AlphaFoldDB" id="A0AAF3FBQ3"/>
<evidence type="ECO:0000313" key="2">
    <source>
        <dbReference type="Proteomes" id="UP000887575"/>
    </source>
</evidence>
<protein>
    <submittedName>
        <fullName evidence="3">Uncharacterized protein</fullName>
    </submittedName>
</protein>
<feature type="compositionally biased region" description="Basic residues" evidence="1">
    <location>
        <begin position="29"/>
        <end position="40"/>
    </location>
</feature>
<dbReference type="Proteomes" id="UP000887575">
    <property type="component" value="Unassembled WGS sequence"/>
</dbReference>
<keyword evidence="2" id="KW-1185">Reference proteome</keyword>